<keyword evidence="4" id="KW-0949">S-adenosyl-L-methionine</keyword>
<gene>
    <name evidence="7" type="ORF">OSTQU699_LOCUS4606</name>
</gene>
<keyword evidence="8" id="KW-1185">Reference proteome</keyword>
<dbReference type="AlphaFoldDB" id="A0A8S1IW92"/>
<evidence type="ECO:0000313" key="7">
    <source>
        <dbReference type="EMBL" id="CAD7699247.1"/>
    </source>
</evidence>
<dbReference type="GO" id="GO:0001734">
    <property type="term" value="F:mRNA m(6)A methyltransferase activity"/>
    <property type="evidence" value="ECO:0007669"/>
    <property type="project" value="UniProtKB-EC"/>
</dbReference>
<comment type="catalytic activity">
    <reaction evidence="5">
        <text>an adenosine in mRNA + S-adenosyl-L-methionine = an N(6)-methyladenosine in mRNA + S-adenosyl-L-homocysteine + H(+)</text>
        <dbReference type="Rhea" id="RHEA:55584"/>
        <dbReference type="Rhea" id="RHEA-COMP:12414"/>
        <dbReference type="Rhea" id="RHEA-COMP:12417"/>
        <dbReference type="ChEBI" id="CHEBI:15378"/>
        <dbReference type="ChEBI" id="CHEBI:57856"/>
        <dbReference type="ChEBI" id="CHEBI:59789"/>
        <dbReference type="ChEBI" id="CHEBI:74411"/>
        <dbReference type="ChEBI" id="CHEBI:74449"/>
        <dbReference type="EC" id="2.1.1.348"/>
    </reaction>
</comment>
<proteinExistence type="inferred from homology"/>
<comment type="similarity">
    <text evidence="6">Belongs to the MT-A70-like family.</text>
</comment>
<comment type="caution">
    <text evidence="7">The sequence shown here is derived from an EMBL/GenBank/DDBJ whole genome shotgun (WGS) entry which is preliminary data.</text>
</comment>
<organism evidence="7 8">
    <name type="scientific">Ostreobium quekettii</name>
    <dbReference type="NCBI Taxonomy" id="121088"/>
    <lineage>
        <taxon>Eukaryota</taxon>
        <taxon>Viridiplantae</taxon>
        <taxon>Chlorophyta</taxon>
        <taxon>core chlorophytes</taxon>
        <taxon>Ulvophyceae</taxon>
        <taxon>TCBD clade</taxon>
        <taxon>Bryopsidales</taxon>
        <taxon>Ostreobineae</taxon>
        <taxon>Ostreobiaceae</taxon>
        <taxon>Ostreobium</taxon>
    </lineage>
</organism>
<dbReference type="PROSITE" id="PS51143">
    <property type="entry name" value="MT_A70"/>
    <property type="match status" value="1"/>
</dbReference>
<name>A0A8S1IW92_9CHLO</name>
<dbReference type="PANTHER" id="PTHR12829">
    <property type="entry name" value="N6-ADENOSINE-METHYLTRANSFERASE"/>
    <property type="match status" value="1"/>
</dbReference>
<sequence>MGQEAAGTEEDDLKLAQRLTLESETDARARWDALSDNALLDEIAAYKRALKSVAAVTGRQIPHAGGLKGGEGVGPGGDRVKYYEVPVDKVDPVEWEVPEHCVPIRADVTSYDWGPLCDAVQFDVIMMDPPWLLATNNPTRGVSLGYGQLTSKDIQNLPIRRLQGDGLLLMWVINSSYGFAMELFDRWGYEVVDEVVWVKQTVNRRLAKSHGFYLQHAKEVCLVGMRGKGPKNLVPGAGSDIILSQRRGQSQKPVEIYELVEALVPGGTYLEIFARKNNLRDYWVSVGNELCEPKGEKGSGVLAVRA</sequence>
<dbReference type="GO" id="GO:0032259">
    <property type="term" value="P:methylation"/>
    <property type="evidence" value="ECO:0007669"/>
    <property type="project" value="UniProtKB-KW"/>
</dbReference>
<evidence type="ECO:0000256" key="5">
    <source>
        <dbReference type="ARBA" id="ARBA00048957"/>
    </source>
</evidence>
<dbReference type="Proteomes" id="UP000708148">
    <property type="component" value="Unassembled WGS sequence"/>
</dbReference>
<protein>
    <recommendedName>
        <fullName evidence="1">mRNA m(6)A methyltransferase</fullName>
        <ecNumber evidence="1">2.1.1.348</ecNumber>
    </recommendedName>
</protein>
<dbReference type="GO" id="GO:0005634">
    <property type="term" value="C:nucleus"/>
    <property type="evidence" value="ECO:0007669"/>
    <property type="project" value="TreeGrafter"/>
</dbReference>
<evidence type="ECO:0000313" key="8">
    <source>
        <dbReference type="Proteomes" id="UP000708148"/>
    </source>
</evidence>
<dbReference type="Pfam" id="PF05063">
    <property type="entry name" value="MT-A70"/>
    <property type="match status" value="1"/>
</dbReference>
<dbReference type="OrthoDB" id="10262526at2759"/>
<evidence type="ECO:0000256" key="4">
    <source>
        <dbReference type="ARBA" id="ARBA00022691"/>
    </source>
</evidence>
<dbReference type="EC" id="2.1.1.348" evidence="1"/>
<dbReference type="GO" id="GO:0036396">
    <property type="term" value="C:RNA N6-methyladenosine methyltransferase complex"/>
    <property type="evidence" value="ECO:0007669"/>
    <property type="project" value="TreeGrafter"/>
</dbReference>
<dbReference type="EMBL" id="CAJHUC010000977">
    <property type="protein sequence ID" value="CAD7699247.1"/>
    <property type="molecule type" value="Genomic_DNA"/>
</dbReference>
<evidence type="ECO:0000256" key="6">
    <source>
        <dbReference type="PROSITE-ProRule" id="PRU00489"/>
    </source>
</evidence>
<dbReference type="InterPro" id="IPR029063">
    <property type="entry name" value="SAM-dependent_MTases_sf"/>
</dbReference>
<evidence type="ECO:0000256" key="2">
    <source>
        <dbReference type="ARBA" id="ARBA00022603"/>
    </source>
</evidence>
<dbReference type="PANTHER" id="PTHR12829:SF7">
    <property type="entry name" value="N6-ADENOSINE-METHYLTRANSFERASE CATALYTIC SUBUNIT"/>
    <property type="match status" value="1"/>
</dbReference>
<dbReference type="SUPFAM" id="SSF53335">
    <property type="entry name" value="S-adenosyl-L-methionine-dependent methyltransferases"/>
    <property type="match status" value="1"/>
</dbReference>
<dbReference type="InterPro" id="IPR007757">
    <property type="entry name" value="MT-A70-like"/>
</dbReference>
<evidence type="ECO:0000256" key="3">
    <source>
        <dbReference type="ARBA" id="ARBA00022679"/>
    </source>
</evidence>
<accession>A0A8S1IW92</accession>
<reference evidence="7" key="1">
    <citation type="submission" date="2020-12" db="EMBL/GenBank/DDBJ databases">
        <authorList>
            <person name="Iha C."/>
        </authorList>
    </citation>
    <scope>NUCLEOTIDE SEQUENCE</scope>
</reference>
<keyword evidence="3" id="KW-0808">Transferase</keyword>
<keyword evidence="2" id="KW-0489">Methyltransferase</keyword>
<evidence type="ECO:0000256" key="1">
    <source>
        <dbReference type="ARBA" id="ARBA00012160"/>
    </source>
</evidence>